<reference evidence="4 5" key="1">
    <citation type="journal article" date="2014" name="Agronomy (Basel)">
        <title>A Draft Genome Sequence for Ensete ventricosum, the Drought-Tolerant Tree Against Hunger.</title>
        <authorList>
            <person name="Harrison J."/>
            <person name="Moore K.A."/>
            <person name="Paszkiewicz K."/>
            <person name="Jones T."/>
            <person name="Grant M."/>
            <person name="Ambacheew D."/>
            <person name="Muzemil S."/>
            <person name="Studholme D.J."/>
        </authorList>
    </citation>
    <scope>NUCLEOTIDE SEQUENCE [LARGE SCALE GENOMIC DNA]</scope>
</reference>
<sequence>MASSFSARLSLHVILLSVDLLLLSSVVTPSPGFYSAIFNFGDSLTDAGNLAFFSGVKAPASRPPYGETYFHRPTGRFTDGRIILDFIGINFALHRLSHLSFSFLLLTIHGAEQAMRLPLVPPYSAGRGRHNFAKGANFAVAGARAIGNAFYEAEGFNITWEDYSLGTQLKWFDQLLQSSSPSVLGRQSLSFSPAYDMISSLFMVGEIGINDYNHVLLDDRPIDSVRAYVAPVVHAIGSAIDALVRTGAKMVVVSGVFPVGCIPVFLAKFRTQDAGAYDPATGCLKWLNEFSQHHNVLLRRQLGRLRQAHPRATIVYADIYGALMSIYASPRRFGEPQIPASHSDELTASFS</sequence>
<evidence type="ECO:0000256" key="2">
    <source>
        <dbReference type="ARBA" id="ARBA00023180"/>
    </source>
</evidence>
<gene>
    <name evidence="4" type="ORF">B296_00048879</name>
</gene>
<dbReference type="AlphaFoldDB" id="A0A426YPS8"/>
<evidence type="ECO:0000313" key="4">
    <source>
        <dbReference type="EMBL" id="RRT53727.1"/>
    </source>
</evidence>
<evidence type="ECO:0000313" key="5">
    <source>
        <dbReference type="Proteomes" id="UP000287651"/>
    </source>
</evidence>
<dbReference type="GO" id="GO:0016788">
    <property type="term" value="F:hydrolase activity, acting on ester bonds"/>
    <property type="evidence" value="ECO:0007669"/>
    <property type="project" value="InterPro"/>
</dbReference>
<dbReference type="EMBL" id="AMZH03010986">
    <property type="protein sequence ID" value="RRT53727.1"/>
    <property type="molecule type" value="Genomic_DNA"/>
</dbReference>
<dbReference type="Proteomes" id="UP000287651">
    <property type="component" value="Unassembled WGS sequence"/>
</dbReference>
<dbReference type="Pfam" id="PF00657">
    <property type="entry name" value="Lipase_GDSL"/>
    <property type="match status" value="1"/>
</dbReference>
<accession>A0A426YPS8</accession>
<dbReference type="PANTHER" id="PTHR22835:SF663">
    <property type="entry name" value="LIPASE-LIKE"/>
    <property type="match status" value="1"/>
</dbReference>
<name>A0A426YPS8_ENSVE</name>
<dbReference type="InterPro" id="IPR036514">
    <property type="entry name" value="SGNH_hydro_sf"/>
</dbReference>
<dbReference type="InterPro" id="IPR001087">
    <property type="entry name" value="GDSL"/>
</dbReference>
<protein>
    <recommendedName>
        <fullName evidence="6">GDSL esterase/lipase</fullName>
    </recommendedName>
</protein>
<keyword evidence="2" id="KW-0325">Glycoprotein</keyword>
<keyword evidence="3" id="KW-0732">Signal</keyword>
<feature type="signal peptide" evidence="3">
    <location>
        <begin position="1"/>
        <end position="29"/>
    </location>
</feature>
<evidence type="ECO:0000256" key="1">
    <source>
        <dbReference type="ARBA" id="ARBA00008668"/>
    </source>
</evidence>
<dbReference type="Gene3D" id="3.40.50.1110">
    <property type="entry name" value="SGNH hydrolase"/>
    <property type="match status" value="1"/>
</dbReference>
<feature type="chain" id="PRO_5019424146" description="GDSL esterase/lipase" evidence="3">
    <location>
        <begin position="30"/>
        <end position="351"/>
    </location>
</feature>
<comment type="caution">
    <text evidence="4">The sequence shown here is derived from an EMBL/GenBank/DDBJ whole genome shotgun (WGS) entry which is preliminary data.</text>
</comment>
<evidence type="ECO:0000256" key="3">
    <source>
        <dbReference type="SAM" id="SignalP"/>
    </source>
</evidence>
<dbReference type="PANTHER" id="PTHR22835">
    <property type="entry name" value="ZINC FINGER FYVE DOMAIN CONTAINING PROTEIN"/>
    <property type="match status" value="1"/>
</dbReference>
<comment type="similarity">
    <text evidence="1">Belongs to the 'GDSL' lipolytic enzyme family.</text>
</comment>
<organism evidence="4 5">
    <name type="scientific">Ensete ventricosum</name>
    <name type="common">Abyssinian banana</name>
    <name type="synonym">Musa ensete</name>
    <dbReference type="NCBI Taxonomy" id="4639"/>
    <lineage>
        <taxon>Eukaryota</taxon>
        <taxon>Viridiplantae</taxon>
        <taxon>Streptophyta</taxon>
        <taxon>Embryophyta</taxon>
        <taxon>Tracheophyta</taxon>
        <taxon>Spermatophyta</taxon>
        <taxon>Magnoliopsida</taxon>
        <taxon>Liliopsida</taxon>
        <taxon>Zingiberales</taxon>
        <taxon>Musaceae</taxon>
        <taxon>Ensete</taxon>
    </lineage>
</organism>
<evidence type="ECO:0008006" key="6">
    <source>
        <dbReference type="Google" id="ProtNLM"/>
    </source>
</evidence>
<proteinExistence type="inferred from homology"/>